<comment type="similarity">
    <text evidence="2 9">Belongs to the ING family.</text>
</comment>
<dbReference type="GO" id="GO:0000123">
    <property type="term" value="C:histone acetyltransferase complex"/>
    <property type="evidence" value="ECO:0007669"/>
    <property type="project" value="TreeGrafter"/>
</dbReference>
<evidence type="ECO:0000256" key="2">
    <source>
        <dbReference type="ARBA" id="ARBA00010210"/>
    </source>
</evidence>
<feature type="binding site" evidence="7">
    <location>
        <position position="702"/>
    </location>
    <ligand>
        <name>Zn(2+)</name>
        <dbReference type="ChEBI" id="CHEBI:29105"/>
        <label>1</label>
    </ligand>
</feature>
<dbReference type="PROSITE" id="PS50016">
    <property type="entry name" value="ZF_PHD_2"/>
    <property type="match status" value="1"/>
</dbReference>
<comment type="function">
    <text evidence="9">Component of an histone acetyltransferase complex.</text>
</comment>
<dbReference type="GO" id="GO:0006355">
    <property type="term" value="P:regulation of DNA-templated transcription"/>
    <property type="evidence" value="ECO:0007669"/>
    <property type="project" value="TreeGrafter"/>
</dbReference>
<dbReference type="Proteomes" id="UP000224634">
    <property type="component" value="Unassembled WGS sequence"/>
</dbReference>
<feature type="binding site" evidence="7">
    <location>
        <position position="704"/>
    </location>
    <ligand>
        <name>Zn(2+)</name>
        <dbReference type="ChEBI" id="CHEBI:29105"/>
        <label>1</label>
    </ligand>
</feature>
<protein>
    <recommendedName>
        <fullName evidence="9">Chromatin modification-related protein</fullName>
    </recommendedName>
</protein>
<keyword evidence="4 8" id="KW-0863">Zinc-finger</keyword>
<feature type="coiled-coil region" evidence="10">
    <location>
        <begin position="392"/>
        <end position="419"/>
    </location>
</feature>
<comment type="subunit">
    <text evidence="9">Component of an histone acetyltransferase complex. Interacts with H3K4me3 and to a lesser extent with H3K4me2.</text>
</comment>
<dbReference type="GO" id="GO:0004402">
    <property type="term" value="F:histone acetyltransferase activity"/>
    <property type="evidence" value="ECO:0007669"/>
    <property type="project" value="TreeGrafter"/>
</dbReference>
<dbReference type="STRING" id="1447883.A0A2B7Y0L9"/>
<sequence>MMSDDSDEPGEIIMDGPFDPDAQATVTDFIDYTEYLPSDIVRSLTLIRGLDQTYMNATAAVHELTRTYGQLPTLPEDTRPSPVELRERISEQLGHALNARESAYAESCRLYDIVDRHFDRLGSIKSKLNALLSTLPGDNVESEQSTQAQRPKSSRKSSDAPPAPRITLRMDGPRRSLGADDTVPKGRHRSATRTSHLVPFNPDSPIASTEHSGDESSNAPPPTRGLGEAAPSGEKATVPKKLKQGKARQMIHQSEVRTNAAINATETSTSNALALLQPPPPDAPIGSEHYPWLRLSEWEMTTLRKKMKKNNVWQPSEIMIRRELAVRGRGWEGYKAAKALAEKNGTELIDCDNVTKNYIPGKLLRVTEANAGALSSEEAKISNRGMKLNEAKKLKRENLAREQAALAAAEAEMAAKRLSDIGSTFKSLFSIPADQSRYNSVQTGLLGKSFLANGLVTKDRETKKQTTTRKRKHGETAAPLETPQALDSTVAAAAAAPAKGSTSTKKSKPSRSPASSAATPVEETPAGGAATAAAIATKVPPVIAAPTAISKKASPATSPVESRRSAGPATRQPSAIAKPQPTPTPPVTRASSRPRSATVASLDSAGRERLRKKSATPAVIKLPVPEQATTTTASGRRSKRPAPGPVTAGQDGGAAVSVGRRKAKPAPKRKKDQSQKEALAQDVRIDEDGVLEEIDPNEPRYCLCGDVSFGTMICCEDNDCDREWFHLDCVGLSEVPSRTAKWYCPECRKKLGKGFTDGIVRTGGRR</sequence>
<comment type="domain">
    <text evidence="9">The PHD-type zinc finger mediates the binding to H3K4me3.</text>
</comment>
<feature type="binding site" evidence="7">
    <location>
        <position position="744"/>
    </location>
    <ligand>
        <name>Zn(2+)</name>
        <dbReference type="ChEBI" id="CHEBI:29105"/>
        <label>2</label>
    </ligand>
</feature>
<feature type="domain" description="PHD-type" evidence="12">
    <location>
        <begin position="699"/>
        <end position="750"/>
    </location>
</feature>
<keyword evidence="5 7" id="KW-0862">Zinc</keyword>
<feature type="compositionally biased region" description="Polar residues" evidence="11">
    <location>
        <begin position="206"/>
        <end position="218"/>
    </location>
</feature>
<dbReference type="InterPro" id="IPR019786">
    <property type="entry name" value="Zinc_finger_PHD-type_CS"/>
</dbReference>
<dbReference type="InterPro" id="IPR001965">
    <property type="entry name" value="Znf_PHD"/>
</dbReference>
<dbReference type="SMART" id="SM01408">
    <property type="entry name" value="ING"/>
    <property type="match status" value="1"/>
</dbReference>
<feature type="region of interest" description="Disordered" evidence="11">
    <location>
        <begin position="549"/>
        <end position="681"/>
    </location>
</feature>
<dbReference type="PANTHER" id="PTHR10333:SF94">
    <property type="entry name" value="FINGER DOMAIN PROTEIN, PUTATIVE (AFU_ORTHOLOGUE AFUA_3G11940)-RELATED"/>
    <property type="match status" value="1"/>
</dbReference>
<feature type="compositionally biased region" description="Polar residues" evidence="11">
    <location>
        <begin position="589"/>
        <end position="601"/>
    </location>
</feature>
<proteinExistence type="inferred from homology"/>
<feature type="compositionally biased region" description="Basic residues" evidence="11">
    <location>
        <begin position="659"/>
        <end position="671"/>
    </location>
</feature>
<dbReference type="SUPFAM" id="SSF57903">
    <property type="entry name" value="FYVE/PHD zinc finger"/>
    <property type="match status" value="1"/>
</dbReference>
<evidence type="ECO:0000256" key="3">
    <source>
        <dbReference type="ARBA" id="ARBA00022723"/>
    </source>
</evidence>
<feature type="binding site" evidence="7">
    <location>
        <position position="726"/>
    </location>
    <ligand>
        <name>Zn(2+)</name>
        <dbReference type="ChEBI" id="CHEBI:29105"/>
        <label>1</label>
    </ligand>
</feature>
<evidence type="ECO:0000313" key="14">
    <source>
        <dbReference type="Proteomes" id="UP000224634"/>
    </source>
</evidence>
<dbReference type="CDD" id="cd15505">
    <property type="entry name" value="PHD_ING"/>
    <property type="match status" value="1"/>
</dbReference>
<feature type="binding site" evidence="7">
    <location>
        <position position="729"/>
    </location>
    <ligand>
        <name>Zn(2+)</name>
        <dbReference type="ChEBI" id="CHEBI:29105"/>
        <label>1</label>
    </ligand>
</feature>
<feature type="compositionally biased region" description="Low complexity" evidence="11">
    <location>
        <begin position="488"/>
        <end position="525"/>
    </location>
</feature>
<keyword evidence="3 7" id="KW-0479">Metal-binding</keyword>
<dbReference type="PROSITE" id="PS01359">
    <property type="entry name" value="ZF_PHD_1"/>
    <property type="match status" value="1"/>
</dbReference>
<feature type="compositionally biased region" description="Basic and acidic residues" evidence="11">
    <location>
        <begin position="171"/>
        <end position="184"/>
    </location>
</feature>
<feature type="region of interest" description="Disordered" evidence="11">
    <location>
        <begin position="137"/>
        <end position="261"/>
    </location>
</feature>
<feature type="region of interest" description="Disordered" evidence="11">
    <location>
        <begin position="457"/>
        <end position="525"/>
    </location>
</feature>
<feature type="binding site" evidence="7">
    <location>
        <position position="720"/>
    </location>
    <ligand>
        <name>Zn(2+)</name>
        <dbReference type="ChEBI" id="CHEBI:29105"/>
        <label>2</label>
    </ligand>
</feature>
<dbReference type="InterPro" id="IPR024610">
    <property type="entry name" value="ING_N_histone-binding"/>
</dbReference>
<evidence type="ECO:0000256" key="4">
    <source>
        <dbReference type="ARBA" id="ARBA00022771"/>
    </source>
</evidence>
<keyword evidence="6 9" id="KW-0539">Nucleus</keyword>
<dbReference type="InterPro" id="IPR011011">
    <property type="entry name" value="Znf_FYVE_PHD"/>
</dbReference>
<dbReference type="Pfam" id="PF12998">
    <property type="entry name" value="ING"/>
    <property type="match status" value="1"/>
</dbReference>
<keyword evidence="14" id="KW-1185">Reference proteome</keyword>
<keyword evidence="9" id="KW-0156">Chromatin regulator</keyword>
<dbReference type="EMBL" id="PDNA01000089">
    <property type="protein sequence ID" value="PGH14830.1"/>
    <property type="molecule type" value="Genomic_DNA"/>
</dbReference>
<dbReference type="PANTHER" id="PTHR10333">
    <property type="entry name" value="INHIBITOR OF GROWTH PROTEIN"/>
    <property type="match status" value="1"/>
</dbReference>
<name>A0A2B7Y0L9_POLH7</name>
<evidence type="ECO:0000256" key="9">
    <source>
        <dbReference type="RuleBase" id="RU361213"/>
    </source>
</evidence>
<evidence type="ECO:0000256" key="1">
    <source>
        <dbReference type="ARBA" id="ARBA00004123"/>
    </source>
</evidence>
<reference evidence="13 14" key="1">
    <citation type="submission" date="2017-10" db="EMBL/GenBank/DDBJ databases">
        <title>Comparative genomics in systemic dimorphic fungi from Ajellomycetaceae.</title>
        <authorList>
            <person name="Munoz J.F."/>
            <person name="Mcewen J.G."/>
            <person name="Clay O.K."/>
            <person name="Cuomo C.A."/>
        </authorList>
    </citation>
    <scope>NUCLEOTIDE SEQUENCE [LARGE SCALE GENOMIC DNA]</scope>
    <source>
        <strain evidence="13 14">UAMH7299</strain>
    </source>
</reference>
<evidence type="ECO:0000259" key="12">
    <source>
        <dbReference type="PROSITE" id="PS50016"/>
    </source>
</evidence>
<dbReference type="SMART" id="SM00249">
    <property type="entry name" value="PHD"/>
    <property type="match status" value="1"/>
</dbReference>
<evidence type="ECO:0000256" key="5">
    <source>
        <dbReference type="ARBA" id="ARBA00022833"/>
    </source>
</evidence>
<evidence type="ECO:0000256" key="6">
    <source>
        <dbReference type="ARBA" id="ARBA00023242"/>
    </source>
</evidence>
<gene>
    <name evidence="13" type="ORF">AJ80_05756</name>
</gene>
<feature type="binding site" evidence="7">
    <location>
        <position position="747"/>
    </location>
    <ligand>
        <name>Zn(2+)</name>
        <dbReference type="ChEBI" id="CHEBI:29105"/>
        <label>2</label>
    </ligand>
</feature>
<accession>A0A2B7Y0L9</accession>
<dbReference type="GO" id="GO:0005634">
    <property type="term" value="C:nucleus"/>
    <property type="evidence" value="ECO:0007669"/>
    <property type="project" value="UniProtKB-SubCell"/>
</dbReference>
<comment type="subcellular location">
    <subcellularLocation>
        <location evidence="1 9">Nucleus</location>
    </subcellularLocation>
</comment>
<organism evidence="13 14">
    <name type="scientific">Polytolypa hystricis (strain UAMH7299)</name>
    <dbReference type="NCBI Taxonomy" id="1447883"/>
    <lineage>
        <taxon>Eukaryota</taxon>
        <taxon>Fungi</taxon>
        <taxon>Dikarya</taxon>
        <taxon>Ascomycota</taxon>
        <taxon>Pezizomycotina</taxon>
        <taxon>Eurotiomycetes</taxon>
        <taxon>Eurotiomycetidae</taxon>
        <taxon>Onygenales</taxon>
        <taxon>Onygenales incertae sedis</taxon>
        <taxon>Polytolypa</taxon>
    </lineage>
</organism>
<evidence type="ECO:0000256" key="8">
    <source>
        <dbReference type="PROSITE-ProRule" id="PRU00146"/>
    </source>
</evidence>
<keyword evidence="10" id="KW-0175">Coiled coil</keyword>
<dbReference type="InterPro" id="IPR028651">
    <property type="entry name" value="ING_fam"/>
</dbReference>
<dbReference type="GO" id="GO:0008270">
    <property type="term" value="F:zinc ion binding"/>
    <property type="evidence" value="ECO:0007669"/>
    <property type="project" value="UniProtKB-KW"/>
</dbReference>
<evidence type="ECO:0000256" key="7">
    <source>
        <dbReference type="PIRSR" id="PIRSR628651-51"/>
    </source>
</evidence>
<dbReference type="OrthoDB" id="5411773at2759"/>
<dbReference type="InterPro" id="IPR019787">
    <property type="entry name" value="Znf_PHD-finger"/>
</dbReference>
<dbReference type="Gene3D" id="3.30.40.10">
    <property type="entry name" value="Zinc/RING finger domain, C3HC4 (zinc finger)"/>
    <property type="match status" value="1"/>
</dbReference>
<evidence type="ECO:0000313" key="13">
    <source>
        <dbReference type="EMBL" id="PGH14830.1"/>
    </source>
</evidence>
<feature type="compositionally biased region" description="Polar residues" evidence="11">
    <location>
        <begin position="142"/>
        <end position="151"/>
    </location>
</feature>
<evidence type="ECO:0000256" key="10">
    <source>
        <dbReference type="SAM" id="Coils"/>
    </source>
</evidence>
<evidence type="ECO:0000256" key="11">
    <source>
        <dbReference type="SAM" id="MobiDB-lite"/>
    </source>
</evidence>
<feature type="binding site" evidence="7">
    <location>
        <position position="715"/>
    </location>
    <ligand>
        <name>Zn(2+)</name>
        <dbReference type="ChEBI" id="CHEBI:29105"/>
        <label>2</label>
    </ligand>
</feature>
<dbReference type="Gene3D" id="6.10.140.1740">
    <property type="match status" value="1"/>
</dbReference>
<dbReference type="AlphaFoldDB" id="A0A2B7Y0L9"/>
<dbReference type="InterPro" id="IPR013083">
    <property type="entry name" value="Znf_RING/FYVE/PHD"/>
</dbReference>
<comment type="caution">
    <text evidence="13">The sequence shown here is derived from an EMBL/GenBank/DDBJ whole genome shotgun (WGS) entry which is preliminary data.</text>
</comment>